<dbReference type="Proteomes" id="UP000031036">
    <property type="component" value="Unassembled WGS sequence"/>
</dbReference>
<evidence type="ECO:0000313" key="1">
    <source>
        <dbReference type="EMBL" id="KHN76242.1"/>
    </source>
</evidence>
<dbReference type="AlphaFoldDB" id="A0A0B2V482"/>
<reference evidence="1 2" key="1">
    <citation type="submission" date="2014-11" db="EMBL/GenBank/DDBJ databases">
        <title>Genetic blueprint of the zoonotic pathogen Toxocara canis.</title>
        <authorList>
            <person name="Zhu X.-Q."/>
            <person name="Korhonen P.K."/>
            <person name="Cai H."/>
            <person name="Young N.D."/>
            <person name="Nejsum P."/>
            <person name="von Samson-Himmelstjerna G."/>
            <person name="Boag P.R."/>
            <person name="Tan P."/>
            <person name="Li Q."/>
            <person name="Min J."/>
            <person name="Yang Y."/>
            <person name="Wang X."/>
            <person name="Fang X."/>
            <person name="Hall R.S."/>
            <person name="Hofmann A."/>
            <person name="Sternberg P.W."/>
            <person name="Jex A.R."/>
            <person name="Gasser R.B."/>
        </authorList>
    </citation>
    <scope>NUCLEOTIDE SEQUENCE [LARGE SCALE GENOMIC DNA]</scope>
    <source>
        <strain evidence="1">PN_DK_2014</strain>
    </source>
</reference>
<protein>
    <submittedName>
        <fullName evidence="1">Uncharacterized protein</fullName>
    </submittedName>
</protein>
<dbReference type="EMBL" id="JPKZ01002555">
    <property type="protein sequence ID" value="KHN76242.1"/>
    <property type="molecule type" value="Genomic_DNA"/>
</dbReference>
<keyword evidence="2" id="KW-1185">Reference proteome</keyword>
<organism evidence="1 2">
    <name type="scientific">Toxocara canis</name>
    <name type="common">Canine roundworm</name>
    <dbReference type="NCBI Taxonomy" id="6265"/>
    <lineage>
        <taxon>Eukaryota</taxon>
        <taxon>Metazoa</taxon>
        <taxon>Ecdysozoa</taxon>
        <taxon>Nematoda</taxon>
        <taxon>Chromadorea</taxon>
        <taxon>Rhabditida</taxon>
        <taxon>Spirurina</taxon>
        <taxon>Ascaridomorpha</taxon>
        <taxon>Ascaridoidea</taxon>
        <taxon>Toxocaridae</taxon>
        <taxon>Toxocara</taxon>
    </lineage>
</organism>
<accession>A0A0B2V482</accession>
<evidence type="ECO:0000313" key="2">
    <source>
        <dbReference type="Proteomes" id="UP000031036"/>
    </source>
</evidence>
<name>A0A0B2V482_TOXCA</name>
<sequence length="109" mass="11840">MMGRCRSVSASVAIAACRPRCQHSRRAKSEALALRFSIYCFMIALQRACGQNSCFNPLCTYEEASPLLNSLHVSSPLKGAGMIRLTVGLLVSHQPNRTSGPAPLYLSLK</sequence>
<proteinExistence type="predicted"/>
<comment type="caution">
    <text evidence="1">The sequence shown here is derived from an EMBL/GenBank/DDBJ whole genome shotgun (WGS) entry which is preliminary data.</text>
</comment>
<dbReference type="PROSITE" id="PS51257">
    <property type="entry name" value="PROKAR_LIPOPROTEIN"/>
    <property type="match status" value="1"/>
</dbReference>
<gene>
    <name evidence="1" type="ORF">Tcan_12112</name>
</gene>